<evidence type="ECO:0000259" key="11">
    <source>
        <dbReference type="PROSITE" id="PS50893"/>
    </source>
</evidence>
<dbReference type="CDD" id="cd18577">
    <property type="entry name" value="ABC_6TM_Pgp_ABCB1_D1_like"/>
    <property type="match status" value="1"/>
</dbReference>
<evidence type="ECO:0000256" key="5">
    <source>
        <dbReference type="ARBA" id="ARBA00022840"/>
    </source>
</evidence>
<feature type="transmembrane region" description="Helical" evidence="10">
    <location>
        <begin position="1020"/>
        <end position="1044"/>
    </location>
</feature>
<feature type="transmembrane region" description="Helical" evidence="10">
    <location>
        <begin position="111"/>
        <end position="138"/>
    </location>
</feature>
<feature type="compositionally biased region" description="Polar residues" evidence="9">
    <location>
        <begin position="1"/>
        <end position="11"/>
    </location>
</feature>
<dbReference type="SUPFAM" id="SSF52540">
    <property type="entry name" value="P-loop containing nucleoside triphosphate hydrolases"/>
    <property type="match status" value="2"/>
</dbReference>
<dbReference type="PANTHER" id="PTHR43394">
    <property type="entry name" value="ATP-DEPENDENT PERMEASE MDL1, MITOCHONDRIAL"/>
    <property type="match status" value="1"/>
</dbReference>
<evidence type="ECO:0000256" key="8">
    <source>
        <dbReference type="SAM" id="Coils"/>
    </source>
</evidence>
<dbReference type="FunFam" id="3.40.50.300:FF:001471">
    <property type="entry name" value="P-loop containing nucleoside triphosphate hydrolase protein"/>
    <property type="match status" value="1"/>
</dbReference>
<dbReference type="HOGENOM" id="CLU_000604_17_2_1"/>
<organism evidence="13 14">
    <name type="scientific">Phlebiopsis gigantea (strain 11061_1 CR5-6)</name>
    <name type="common">White-rot fungus</name>
    <name type="synonym">Peniophora gigantea</name>
    <dbReference type="NCBI Taxonomy" id="745531"/>
    <lineage>
        <taxon>Eukaryota</taxon>
        <taxon>Fungi</taxon>
        <taxon>Dikarya</taxon>
        <taxon>Basidiomycota</taxon>
        <taxon>Agaricomycotina</taxon>
        <taxon>Agaricomycetes</taxon>
        <taxon>Polyporales</taxon>
        <taxon>Phanerochaetaceae</taxon>
        <taxon>Phlebiopsis</taxon>
    </lineage>
</organism>
<evidence type="ECO:0000313" key="14">
    <source>
        <dbReference type="Proteomes" id="UP000053257"/>
    </source>
</evidence>
<keyword evidence="14" id="KW-1185">Reference proteome</keyword>
<protein>
    <recommendedName>
        <fullName evidence="15">P-loop containing nucleoside triphosphate hydrolase protein</fullName>
    </recommendedName>
</protein>
<feature type="domain" description="ABC transporter" evidence="11">
    <location>
        <begin position="418"/>
        <end position="663"/>
    </location>
</feature>
<dbReference type="GO" id="GO:0090374">
    <property type="term" value="P:oligopeptide export from mitochondrion"/>
    <property type="evidence" value="ECO:0007669"/>
    <property type="project" value="TreeGrafter"/>
</dbReference>
<feature type="region of interest" description="Disordered" evidence="9">
    <location>
        <begin position="1"/>
        <end position="43"/>
    </location>
</feature>
<dbReference type="CDD" id="cd18578">
    <property type="entry name" value="ABC_6TM_Pgp_ABCB1_D2_like"/>
    <property type="match status" value="1"/>
</dbReference>
<evidence type="ECO:0000256" key="6">
    <source>
        <dbReference type="ARBA" id="ARBA00022989"/>
    </source>
</evidence>
<evidence type="ECO:0000256" key="2">
    <source>
        <dbReference type="ARBA" id="ARBA00005580"/>
    </source>
</evidence>
<evidence type="ECO:0000256" key="3">
    <source>
        <dbReference type="ARBA" id="ARBA00022692"/>
    </source>
</evidence>
<reference evidence="13 14" key="1">
    <citation type="journal article" date="2014" name="PLoS Genet.">
        <title>Analysis of the Phlebiopsis gigantea genome, transcriptome and secretome provides insight into its pioneer colonization strategies of wood.</title>
        <authorList>
            <person name="Hori C."/>
            <person name="Ishida T."/>
            <person name="Igarashi K."/>
            <person name="Samejima M."/>
            <person name="Suzuki H."/>
            <person name="Master E."/>
            <person name="Ferreira P."/>
            <person name="Ruiz-Duenas F.J."/>
            <person name="Held B."/>
            <person name="Canessa P."/>
            <person name="Larrondo L.F."/>
            <person name="Schmoll M."/>
            <person name="Druzhinina I.S."/>
            <person name="Kubicek C.P."/>
            <person name="Gaskell J.A."/>
            <person name="Kersten P."/>
            <person name="St John F."/>
            <person name="Glasner J."/>
            <person name="Sabat G."/>
            <person name="Splinter BonDurant S."/>
            <person name="Syed K."/>
            <person name="Yadav J."/>
            <person name="Mgbeahuruike A.C."/>
            <person name="Kovalchuk A."/>
            <person name="Asiegbu F.O."/>
            <person name="Lackner G."/>
            <person name="Hoffmeister D."/>
            <person name="Rencoret J."/>
            <person name="Gutierrez A."/>
            <person name="Sun H."/>
            <person name="Lindquist E."/>
            <person name="Barry K."/>
            <person name="Riley R."/>
            <person name="Grigoriev I.V."/>
            <person name="Henrissat B."/>
            <person name="Kues U."/>
            <person name="Berka R.M."/>
            <person name="Martinez A.T."/>
            <person name="Covert S.F."/>
            <person name="Blanchette R.A."/>
            <person name="Cullen D."/>
        </authorList>
    </citation>
    <scope>NUCLEOTIDE SEQUENCE [LARGE SCALE GENOMIC DNA]</scope>
    <source>
        <strain evidence="13 14">11061_1 CR5-6</strain>
    </source>
</reference>
<feature type="compositionally biased region" description="Low complexity" evidence="9">
    <location>
        <begin position="12"/>
        <end position="31"/>
    </location>
</feature>
<dbReference type="OrthoDB" id="6500128at2759"/>
<dbReference type="InterPro" id="IPR003593">
    <property type="entry name" value="AAA+_ATPase"/>
</dbReference>
<keyword evidence="4" id="KW-0547">Nucleotide-binding</keyword>
<dbReference type="Proteomes" id="UP000053257">
    <property type="component" value="Unassembled WGS sequence"/>
</dbReference>
<feature type="coiled-coil region" evidence="8">
    <location>
        <begin position="671"/>
        <end position="713"/>
    </location>
</feature>
<dbReference type="GO" id="GO:0005743">
    <property type="term" value="C:mitochondrial inner membrane"/>
    <property type="evidence" value="ECO:0007669"/>
    <property type="project" value="TreeGrafter"/>
</dbReference>
<feature type="transmembrane region" description="Helical" evidence="10">
    <location>
        <begin position="1050"/>
        <end position="1072"/>
    </location>
</feature>
<feature type="transmembrane region" description="Helical" evidence="10">
    <location>
        <begin position="1135"/>
        <end position="1157"/>
    </location>
</feature>
<dbReference type="SUPFAM" id="SSF90123">
    <property type="entry name" value="ABC transporter transmembrane region"/>
    <property type="match status" value="2"/>
</dbReference>
<keyword evidence="7 10" id="KW-0472">Membrane</keyword>
<dbReference type="InterPro" id="IPR027417">
    <property type="entry name" value="P-loop_NTPase"/>
</dbReference>
<keyword evidence="8" id="KW-0175">Coiled coil</keyword>
<feature type="domain" description="ABC transmembrane type-1" evidence="12">
    <location>
        <begin position="907"/>
        <end position="1192"/>
    </location>
</feature>
<feature type="transmembrane region" description="Helical" evidence="10">
    <location>
        <begin position="905"/>
        <end position="926"/>
    </location>
</feature>
<dbReference type="Gene3D" id="3.40.50.300">
    <property type="entry name" value="P-loop containing nucleotide triphosphate hydrolases"/>
    <property type="match status" value="2"/>
</dbReference>
<dbReference type="PROSITE" id="PS00211">
    <property type="entry name" value="ABC_TRANSPORTER_1"/>
    <property type="match status" value="2"/>
</dbReference>
<dbReference type="GO" id="GO:0015421">
    <property type="term" value="F:ABC-type oligopeptide transporter activity"/>
    <property type="evidence" value="ECO:0007669"/>
    <property type="project" value="TreeGrafter"/>
</dbReference>
<evidence type="ECO:0000256" key="7">
    <source>
        <dbReference type="ARBA" id="ARBA00023136"/>
    </source>
</evidence>
<evidence type="ECO:0000256" key="9">
    <source>
        <dbReference type="SAM" id="MobiDB-lite"/>
    </source>
</evidence>
<dbReference type="GO" id="GO:0005524">
    <property type="term" value="F:ATP binding"/>
    <property type="evidence" value="ECO:0007669"/>
    <property type="project" value="UniProtKB-KW"/>
</dbReference>
<dbReference type="STRING" id="745531.A0A0C3PRN8"/>
<accession>A0A0C3PRN8</accession>
<dbReference type="FunFam" id="3.40.50.300:FF:000218">
    <property type="entry name" value="Multidrug ABC transporter ATP-binding protein"/>
    <property type="match status" value="1"/>
</dbReference>
<dbReference type="Pfam" id="PF00005">
    <property type="entry name" value="ABC_tran"/>
    <property type="match status" value="2"/>
</dbReference>
<dbReference type="InterPro" id="IPR003439">
    <property type="entry name" value="ABC_transporter-like_ATP-bd"/>
</dbReference>
<feature type="transmembrane region" description="Helical" evidence="10">
    <location>
        <begin position="301"/>
        <end position="323"/>
    </location>
</feature>
<dbReference type="GO" id="GO:0016887">
    <property type="term" value="F:ATP hydrolysis activity"/>
    <property type="evidence" value="ECO:0007669"/>
    <property type="project" value="InterPro"/>
</dbReference>
<keyword evidence="5" id="KW-0067">ATP-binding</keyword>
<evidence type="ECO:0000259" key="12">
    <source>
        <dbReference type="PROSITE" id="PS50929"/>
    </source>
</evidence>
<comment type="subcellular location">
    <subcellularLocation>
        <location evidence="1">Membrane</location>
        <topology evidence="1">Multi-pass membrane protein</topology>
    </subcellularLocation>
</comment>
<comment type="similarity">
    <text evidence="2">Belongs to the ABC transporter superfamily. ABCB family. Mitochondrial peptide exporter (TC 3.A.1.212) subfamily.</text>
</comment>
<dbReference type="PROSITE" id="PS50929">
    <property type="entry name" value="ABC_TM1F"/>
    <property type="match status" value="2"/>
</dbReference>
<dbReference type="Pfam" id="PF00664">
    <property type="entry name" value="ABC_membrane"/>
    <property type="match status" value="2"/>
</dbReference>
<feature type="domain" description="ABC transporter" evidence="11">
    <location>
        <begin position="1225"/>
        <end position="1461"/>
    </location>
</feature>
<evidence type="ECO:0000256" key="1">
    <source>
        <dbReference type="ARBA" id="ARBA00004141"/>
    </source>
</evidence>
<name>A0A0C3PRN8_PHLG1</name>
<feature type="transmembrane region" description="Helical" evidence="10">
    <location>
        <begin position="343"/>
        <end position="364"/>
    </location>
</feature>
<gene>
    <name evidence="13" type="ORF">PHLGIDRAFT_34158</name>
</gene>
<feature type="transmembrane region" description="Helical" evidence="10">
    <location>
        <begin position="946"/>
        <end position="968"/>
    </location>
</feature>
<dbReference type="InterPro" id="IPR036640">
    <property type="entry name" value="ABC1_TM_sf"/>
</dbReference>
<dbReference type="PANTHER" id="PTHR43394:SF15">
    <property type="entry name" value="ALPHA-FACTOR-TRANSPORTING ATPASE"/>
    <property type="match status" value="1"/>
</dbReference>
<dbReference type="InterPro" id="IPR017871">
    <property type="entry name" value="ABC_transporter-like_CS"/>
</dbReference>
<dbReference type="SMART" id="SM00382">
    <property type="entry name" value="AAA"/>
    <property type="match status" value="2"/>
</dbReference>
<dbReference type="InterPro" id="IPR011527">
    <property type="entry name" value="ABC1_TM_dom"/>
</dbReference>
<feature type="transmembrane region" description="Helical" evidence="10">
    <location>
        <begin position="1163"/>
        <end position="1183"/>
    </location>
</feature>
<feature type="transmembrane region" description="Helical" evidence="10">
    <location>
        <begin position="221"/>
        <end position="240"/>
    </location>
</feature>
<sequence>MGRPSTEYSVDSTPSSPTTSTLKLPITPTSSRSFEKPTPVKPPSPSLRLLFSFLSRHDLIFLVFPAIISSMASGAVAPFMTLVIGMVFNAFAHFPLSNATSSDKDKLKHDIGITAIALVGLAFGALALSSITSSLWIWTGERNLLAVRKGVYHSVTRKDMVWFDTETGKDGDDKVGAGGLMAKFARETDEVRTATSLACGMFIQYLTTTVVSLALGFSRSWALTLVILSAVPVLTVIQSLSQSLASPRLNNERTHTTTAATLVDRAVTAIATVKAFNAQSYEEKNVGAVLDKLQDSANGCITVWGFTSTLSHFAMMAMFVQGFWFGAKLVRSGTISAGDVTAVFWACLIATSNLQMCIPQLIVIAKGKFAMVSLVTLCRSSVEPTVGRSSSTLYAPLKTAKHASSLRRIVPTSCKGGIEFSDVTFAYPSRPDLPVLRNIDIFLPAQESTFIVGSSGSGKSTISHILLRLYNVVHGVINLDDQDVAYLDMDWTREQIACVQQTCILFDGSIHENVAMGLASPGSRRRPEDVTRTEVENACRVALMHDFVNDLPDGYDTKVGNGGASLSGGQKQRLAIARALLRDPTILILDEATSALDPTSRILVFEAIKRSRANKTTIVITHDLSQITSDDFVYVLKEGEVVEQGYRHDLETTAGEFSRMLAVQGSAGGFQEKTDEELENMDEELDELLDLASAEKEEELEAAGISAKELKRTSIYRPLTMSHWMFDAVSDLTKTTAPALTVGTTAALSPVKTAHTSRLVPPEAFSDAFATPVSPTRRQSTYFDFPSLASPPPAYGLSRRYSLQFTPSSPTATHSSFFSSTVVAEEEDNEKKALQRRVLQPTRSTTSITTAPKRERIKWDQGRIIELTEIKVEKDALAHDLTVPPQQSFISLIRDVWPTMPMKPLIFFGIIVSVASGSMTPIFSYVLSRLQYEVSIGAGDLSAINVLGGISLAVAAADGLFIGLKYFVMEYVAMDWVNKIRKSCLHLILAQDKKWFDKSENSAVRLVQILIKDGDDARSLIATVLAQTLVVTAMLGLGLIWALVQGWQLTLVGFGLAPVFAVTMAVQTNLVAKCEYRNKRAREEVAKGYYDAISNVRGIRAMGFENLFQKKFDKSVDAALAAGVRGAFVEGCTHGVASALIYLSEAVLFYVGAVLVANGTYSYLRMIQVLNLVVFTVTIGSQLMSFTQRIAKSVQATRDFNTLLKLDNHTDESKGSLRPPVLGDISFNNVSFSYPERTDVPVLKDLSITIAEGECVAVVGPSGSGKSTIASLFQRLYEPSSGSITIGHQALQSTDVSYLRNHVAVVSQQPNLFDATIAENIAYGTEGVSMDDIYKAAQAANVHDFILSLPKGYETLVGENASLISGGQAQRIQIARALVRPSRVLILDECTSALDPANQRAVMATIAHAKVGRTTLMVTHKLQVMQMCDRILVLQDGAIAEEGTYLELIGKRGLFAQLASGGEWQD</sequence>
<dbReference type="EMBL" id="KN840460">
    <property type="protein sequence ID" value="KIP09928.1"/>
    <property type="molecule type" value="Genomic_DNA"/>
</dbReference>
<proteinExistence type="inferred from homology"/>
<dbReference type="PROSITE" id="PS50893">
    <property type="entry name" value="ABC_TRANSPORTER_2"/>
    <property type="match status" value="2"/>
</dbReference>
<feature type="domain" description="ABC transmembrane type-1" evidence="12">
    <location>
        <begin position="66"/>
        <end position="366"/>
    </location>
</feature>
<keyword evidence="3 10" id="KW-0812">Transmembrane</keyword>
<evidence type="ECO:0000313" key="13">
    <source>
        <dbReference type="EMBL" id="KIP09928.1"/>
    </source>
</evidence>
<evidence type="ECO:0000256" key="4">
    <source>
        <dbReference type="ARBA" id="ARBA00022741"/>
    </source>
</evidence>
<evidence type="ECO:0008006" key="15">
    <source>
        <dbReference type="Google" id="ProtNLM"/>
    </source>
</evidence>
<keyword evidence="6 10" id="KW-1133">Transmembrane helix</keyword>
<feature type="transmembrane region" description="Helical" evidence="10">
    <location>
        <begin position="59"/>
        <end position="91"/>
    </location>
</feature>
<evidence type="ECO:0000256" key="10">
    <source>
        <dbReference type="SAM" id="Phobius"/>
    </source>
</evidence>
<dbReference type="Gene3D" id="1.20.1560.10">
    <property type="entry name" value="ABC transporter type 1, transmembrane domain"/>
    <property type="match status" value="2"/>
</dbReference>
<dbReference type="InterPro" id="IPR039421">
    <property type="entry name" value="Type_1_exporter"/>
</dbReference>